<comment type="catalytic activity">
    <reaction evidence="8">
        <text>(2R)-3-phosphoglycerate + NAD(+) = 3-phosphooxypyruvate + NADH + H(+)</text>
        <dbReference type="Rhea" id="RHEA:12641"/>
        <dbReference type="ChEBI" id="CHEBI:15378"/>
        <dbReference type="ChEBI" id="CHEBI:18110"/>
        <dbReference type="ChEBI" id="CHEBI:57540"/>
        <dbReference type="ChEBI" id="CHEBI:57945"/>
        <dbReference type="ChEBI" id="CHEBI:58272"/>
        <dbReference type="EC" id="1.1.1.95"/>
    </reaction>
</comment>
<feature type="domain" description="D-isomer specific 2-hydroxyacid dehydrogenase NAD-binding" evidence="10">
    <location>
        <begin position="136"/>
        <end position="180"/>
    </location>
</feature>
<dbReference type="Pfam" id="PF01704">
    <property type="entry name" value="UDPGP"/>
    <property type="match status" value="1"/>
</dbReference>
<dbReference type="PROSITE" id="PS00670">
    <property type="entry name" value="D_2_HYDROXYACID_DH_2"/>
    <property type="match status" value="1"/>
</dbReference>
<dbReference type="SUPFAM" id="SSF52283">
    <property type="entry name" value="Formate/glycerate dehydrogenase catalytic domain-like"/>
    <property type="match status" value="2"/>
</dbReference>
<dbReference type="InterPro" id="IPR006139">
    <property type="entry name" value="D-isomer_2_OHA_DH_cat_dom"/>
</dbReference>
<comment type="pathway">
    <text evidence="2">Amino-acid biosynthesis; L-serine biosynthesis; L-serine from 3-phospho-D-glycerate: step 1/3.</text>
</comment>
<dbReference type="Pfam" id="PF02826">
    <property type="entry name" value="2-Hacid_dh_C"/>
    <property type="match status" value="2"/>
</dbReference>
<feature type="domain" description="D-isomer specific 2-hydroxyacid dehydrogenase NAD-binding" evidence="10">
    <location>
        <begin position="246"/>
        <end position="379"/>
    </location>
</feature>
<keyword evidence="13" id="KW-1185">Reference proteome</keyword>
<evidence type="ECO:0000259" key="10">
    <source>
        <dbReference type="Pfam" id="PF02826"/>
    </source>
</evidence>
<evidence type="ECO:0008006" key="14">
    <source>
        <dbReference type="Google" id="ProtNLM"/>
    </source>
</evidence>
<keyword evidence="4" id="KW-0808">Transferase</keyword>
<evidence type="ECO:0000256" key="6">
    <source>
        <dbReference type="ARBA" id="ARBA00023002"/>
    </source>
</evidence>
<dbReference type="Gene3D" id="3.30.1330.90">
    <property type="entry name" value="D-3-phosphoglycerate dehydrogenase, domain 3"/>
    <property type="match status" value="1"/>
</dbReference>
<dbReference type="Pfam" id="PF00389">
    <property type="entry name" value="2-Hacid_dh"/>
    <property type="match status" value="2"/>
</dbReference>
<evidence type="ECO:0000256" key="2">
    <source>
        <dbReference type="ARBA" id="ARBA00005216"/>
    </source>
</evidence>
<dbReference type="EMBL" id="BEGY01000062">
    <property type="protein sequence ID" value="GAX81228.1"/>
    <property type="molecule type" value="Genomic_DNA"/>
</dbReference>
<dbReference type="Gene3D" id="3.90.550.10">
    <property type="entry name" value="Spore Coat Polysaccharide Biosynthesis Protein SpsA, Chain A"/>
    <property type="match status" value="2"/>
</dbReference>
<name>A0A250XDS0_9CHLO</name>
<organism evidence="12 13">
    <name type="scientific">Chlamydomonas eustigma</name>
    <dbReference type="NCBI Taxonomy" id="1157962"/>
    <lineage>
        <taxon>Eukaryota</taxon>
        <taxon>Viridiplantae</taxon>
        <taxon>Chlorophyta</taxon>
        <taxon>core chlorophytes</taxon>
        <taxon>Chlorophyceae</taxon>
        <taxon>CS clade</taxon>
        <taxon>Chlamydomonadales</taxon>
        <taxon>Chlamydomonadaceae</taxon>
        <taxon>Chlamydomonas</taxon>
    </lineage>
</organism>
<dbReference type="InterPro" id="IPR006140">
    <property type="entry name" value="D-isomer_DH_NAD-bd"/>
</dbReference>
<evidence type="ECO:0000259" key="11">
    <source>
        <dbReference type="Pfam" id="PF19304"/>
    </source>
</evidence>
<feature type="domain" description="D-3-phosphoglycerate dehydrogenase ASB" evidence="11">
    <location>
        <begin position="422"/>
        <end position="528"/>
    </location>
</feature>
<dbReference type="SUPFAM" id="SSF55021">
    <property type="entry name" value="ACT-like"/>
    <property type="match status" value="1"/>
</dbReference>
<dbReference type="InterPro" id="IPR002618">
    <property type="entry name" value="UDPGP_fam"/>
</dbReference>
<dbReference type="InterPro" id="IPR036291">
    <property type="entry name" value="NAD(P)-bd_dom_sf"/>
</dbReference>
<dbReference type="InterPro" id="IPR029044">
    <property type="entry name" value="Nucleotide-diphossugar_trans"/>
</dbReference>
<dbReference type="GO" id="GO:0003977">
    <property type="term" value="F:UDP-N-acetylglucosamine diphosphorylase activity"/>
    <property type="evidence" value="ECO:0007669"/>
    <property type="project" value="UniProtKB-EC"/>
</dbReference>
<evidence type="ECO:0000256" key="5">
    <source>
        <dbReference type="ARBA" id="ARBA00022695"/>
    </source>
</evidence>
<sequence>MAWSQNYKDLAHLVCQVTREVFEASAGRLKVVGRAGVGIDNVDLGSATEVRAWGRWSNVGIDNVDLGSATEVRAWGRWSNVGIDNVDLGSATEVRAWGRWSNVGIDNVDLGSATECGCLVVNAPTANTVAAAEHGIALLCSMARNIPAANASMKAGQWERESFVGTSLSGKTLAVIGFGKGLVASPHAMKGLAASPHVMKGLVASPHVMKGLAASPHAMKGLAASPHAMKGLAASPHAMKGLAASPHVGSEVAKRAKGLGMNVIAYDPYASAEKAAAMGAHMATFEDALRVADFFSLHMPLTPATKNLFDGNAFSKIKRGARIINVARGGVICEKSLLQALESGQVAQAALDVYKEEPPNFETNALIRHPRVICTPHLGASTAEALEGVALEVVEAVLDALEGKLSPNAVNAPMVPAEVLKELQPYIRLAEGLGKAAVSLVGETGFHDVNITYSSPRGDDLDSRLLRAMVIKGILEEVTTARVNLVNADLLARNRGFKVFEVTVYSDGSDILTSMSVSLGTNASKFSAAVDRASRIYVEGQVRNGAPFITKIGNFDLELPVQGCVLLTRQVDQPGIVAGISTLLAKDECNISFMTVGRTGKNMEAIMAIGIDQDGNVGQRNEWYSKGLELIHKGKAGVLLLAGGQGTRLGSIIPKGCYDIGLPSGKSLFQDTLSHFEEHDYFGLLKEQVHFFQQGFLPCLTVEGKIILETPSRIAKAPDGNGGIYRALQRSGLLNKMCEEGVECLDVYCVDNALARIADPLFLGYCHSRGAEVGARVVSKAYPEEKVGVFALRDNRLAVVEYSEIDPAVSSSLDPDHPGELLYNWANICMHYFSTSWLHKDGPVQGIKLELFIFDPFPIAEPENVALVQVERAAQFAPVKNAPGSSTDSPETARAAILSLHSSWVKAAGGKVTSEEGLEVSALISYAGEGLEDLCEGATFTSASSETLLRP</sequence>
<dbReference type="Gene3D" id="3.40.50.720">
    <property type="entry name" value="NAD(P)-binding Rossmann-like Domain"/>
    <property type="match status" value="5"/>
</dbReference>
<evidence type="ECO:0000256" key="8">
    <source>
        <dbReference type="ARBA" id="ARBA00048731"/>
    </source>
</evidence>
<keyword evidence="6" id="KW-0560">Oxidoreductase</keyword>
<dbReference type="Proteomes" id="UP000232323">
    <property type="component" value="Unassembled WGS sequence"/>
</dbReference>
<dbReference type="STRING" id="1157962.A0A250XDS0"/>
<evidence type="ECO:0000313" key="12">
    <source>
        <dbReference type="EMBL" id="GAX81228.1"/>
    </source>
</evidence>
<dbReference type="InterPro" id="IPR029009">
    <property type="entry name" value="ASB_dom_sf"/>
</dbReference>
<evidence type="ECO:0000259" key="9">
    <source>
        <dbReference type="Pfam" id="PF00389"/>
    </source>
</evidence>
<evidence type="ECO:0000256" key="4">
    <source>
        <dbReference type="ARBA" id="ARBA00022679"/>
    </source>
</evidence>
<comment type="similarity">
    <text evidence="3">Belongs to the UDPGP type 1 family.</text>
</comment>
<protein>
    <recommendedName>
        <fullName evidence="14">Phosphoglycerate dehydrogenase</fullName>
    </recommendedName>
</protein>
<dbReference type="FunFam" id="3.30.1330.90:FF:000003">
    <property type="entry name" value="D-3-phosphoglycerate dehydrogenase"/>
    <property type="match status" value="1"/>
</dbReference>
<gene>
    <name evidence="12" type="ORF">CEUSTIGMA_g8660.t1</name>
</gene>
<dbReference type="OrthoDB" id="298012at2759"/>
<comment type="caution">
    <text evidence="12">The sequence shown here is derived from an EMBL/GenBank/DDBJ whole genome shotgun (WGS) entry which is preliminary data.</text>
</comment>
<dbReference type="SUPFAM" id="SSF53448">
    <property type="entry name" value="Nucleotide-diphospho-sugar transferases"/>
    <property type="match status" value="1"/>
</dbReference>
<reference evidence="12 13" key="1">
    <citation type="submission" date="2017-08" db="EMBL/GenBank/DDBJ databases">
        <title>Acidophilic green algal genome provides insights into adaptation to an acidic environment.</title>
        <authorList>
            <person name="Hirooka S."/>
            <person name="Hirose Y."/>
            <person name="Kanesaki Y."/>
            <person name="Higuchi S."/>
            <person name="Fujiwara T."/>
            <person name="Onuma R."/>
            <person name="Era A."/>
            <person name="Ohbayashi R."/>
            <person name="Uzuka A."/>
            <person name="Nozaki H."/>
            <person name="Yoshikawa H."/>
            <person name="Miyagishima S.Y."/>
        </authorList>
    </citation>
    <scope>NUCLEOTIDE SEQUENCE [LARGE SCALE GENOMIC DNA]</scope>
    <source>
        <strain evidence="12 13">NIES-2499</strain>
    </source>
</reference>
<accession>A0A250XDS0</accession>
<evidence type="ECO:0000256" key="3">
    <source>
        <dbReference type="ARBA" id="ARBA00010401"/>
    </source>
</evidence>
<evidence type="ECO:0000256" key="1">
    <source>
        <dbReference type="ARBA" id="ARBA00005208"/>
    </source>
</evidence>
<dbReference type="InterPro" id="IPR045626">
    <property type="entry name" value="PGDH_ASB_dom"/>
</dbReference>
<feature type="domain" description="D-isomer specific 2-hydroxyacid dehydrogenase catalytic" evidence="9">
    <location>
        <begin position="16"/>
        <end position="49"/>
    </location>
</feature>
<dbReference type="SUPFAM" id="SSF143548">
    <property type="entry name" value="Serine metabolism enzymes domain"/>
    <property type="match status" value="1"/>
</dbReference>
<dbReference type="CDD" id="cd12173">
    <property type="entry name" value="PGDH_4"/>
    <property type="match status" value="1"/>
</dbReference>
<dbReference type="PANTHER" id="PTHR11952:SF2">
    <property type="entry name" value="LD24639P"/>
    <property type="match status" value="1"/>
</dbReference>
<dbReference type="Pfam" id="PF19304">
    <property type="entry name" value="PGDH_inter"/>
    <property type="match status" value="1"/>
</dbReference>
<dbReference type="GO" id="GO:0004617">
    <property type="term" value="F:phosphoglycerate dehydrogenase activity"/>
    <property type="evidence" value="ECO:0007669"/>
    <property type="project" value="UniProtKB-EC"/>
</dbReference>
<evidence type="ECO:0000313" key="13">
    <source>
        <dbReference type="Proteomes" id="UP000232323"/>
    </source>
</evidence>
<dbReference type="GO" id="GO:0006048">
    <property type="term" value="P:UDP-N-acetylglucosamine biosynthetic process"/>
    <property type="evidence" value="ECO:0007669"/>
    <property type="project" value="TreeGrafter"/>
</dbReference>
<dbReference type="SUPFAM" id="SSF51735">
    <property type="entry name" value="NAD(P)-binding Rossmann-fold domains"/>
    <property type="match status" value="1"/>
</dbReference>
<keyword evidence="5" id="KW-0548">Nucleotidyltransferase</keyword>
<comment type="pathway">
    <text evidence="1">Nucleotide-sugar biosynthesis; UDP-N-acetyl-alpha-D-glucosamine biosynthesis; UDP-N-acetyl-alpha-D-glucosamine from N-acetyl-alpha-D-glucosamine 1-phosphate: step 1/1.</text>
</comment>
<dbReference type="AlphaFoldDB" id="A0A250XDS0"/>
<dbReference type="GO" id="GO:0051287">
    <property type="term" value="F:NAD binding"/>
    <property type="evidence" value="ECO:0007669"/>
    <property type="project" value="InterPro"/>
</dbReference>
<dbReference type="InterPro" id="IPR029753">
    <property type="entry name" value="D-isomer_DH_CS"/>
</dbReference>
<feature type="domain" description="D-isomer specific 2-hydroxyacid dehydrogenase catalytic" evidence="9">
    <location>
        <begin position="103"/>
        <end position="411"/>
    </location>
</feature>
<evidence type="ECO:0000256" key="7">
    <source>
        <dbReference type="ARBA" id="ARBA00048493"/>
    </source>
</evidence>
<dbReference type="InterPro" id="IPR039741">
    <property type="entry name" value="UDP-sugar_pyrophosphorylase"/>
</dbReference>
<dbReference type="PANTHER" id="PTHR11952">
    <property type="entry name" value="UDP- GLUCOSE PYROPHOSPHORYLASE"/>
    <property type="match status" value="1"/>
</dbReference>
<proteinExistence type="inferred from homology"/>
<comment type="catalytic activity">
    <reaction evidence="7">
        <text>N-acetyl-alpha-D-glucosamine 1-phosphate + UTP + H(+) = UDP-N-acetyl-alpha-D-glucosamine + diphosphate</text>
        <dbReference type="Rhea" id="RHEA:13509"/>
        <dbReference type="ChEBI" id="CHEBI:15378"/>
        <dbReference type="ChEBI" id="CHEBI:33019"/>
        <dbReference type="ChEBI" id="CHEBI:46398"/>
        <dbReference type="ChEBI" id="CHEBI:57705"/>
        <dbReference type="ChEBI" id="CHEBI:57776"/>
        <dbReference type="EC" id="2.7.7.23"/>
    </reaction>
</comment>
<dbReference type="InterPro" id="IPR045865">
    <property type="entry name" value="ACT-like_dom_sf"/>
</dbReference>